<name>A0ABQ8JHH9_DERPT</name>
<accession>A0ABQ8JHH9</accession>
<feature type="region of interest" description="Disordered" evidence="1">
    <location>
        <begin position="468"/>
        <end position="512"/>
    </location>
</feature>
<feature type="compositionally biased region" description="Polar residues" evidence="1">
    <location>
        <begin position="334"/>
        <end position="347"/>
    </location>
</feature>
<dbReference type="EMBL" id="NJHN03000037">
    <property type="protein sequence ID" value="KAH9421860.1"/>
    <property type="molecule type" value="Genomic_DNA"/>
</dbReference>
<sequence length="512" mass="59512">MSIHKRSLVPSVFTILPSSLSSSFSFSFSCYYCLIILYGIALIFQQTIIIDAEKQIDTAIINNNVTDVKNYDSNYTTNHSQTLSKSSLNNNEQQQQQQLYPDDQKSGQNMELVDRELMLVKNVDHSSSHFRMIPSSSVISSPPRKSRTKSLSKRPNHHNLNFRRNRDRLKSFPYAYAHGQNVPEPYNVNIQPSRFHYHYPYSPSNQYISYTDDPHIVHYFSHPRFRPQIRIIERPLFIERRSDTTRGKLVSQIVNRASQAFHNLIEHRRNRSKPRLAKFMSERRSSGGRLFPRVREHFVHRIESRKPRPPEPQPPIEIEQLPDIQFAESRIDGNDTSTGSINDQISPSLPEFNDDRPFYREPNLNYELEGRKLRQDIVDKVTHLQTILDTAFHVSRERRDLFLSRLLRNTNNRLERAKNRADQILSEPATSELAVKTLHHINSGINNMYLFLHNLLNRVNVSIKVQMKNPGTESSSPSDINNNNINNSNSNHNGTTSQTKNDEKDQQSKENE</sequence>
<protein>
    <submittedName>
        <fullName evidence="2">Uncharacterized protein</fullName>
    </submittedName>
</protein>
<dbReference type="PROSITE" id="PS51257">
    <property type="entry name" value="PROKAR_LIPOPROTEIN"/>
    <property type="match status" value="1"/>
</dbReference>
<proteinExistence type="predicted"/>
<feature type="region of interest" description="Disordered" evidence="1">
    <location>
        <begin position="76"/>
        <end position="106"/>
    </location>
</feature>
<keyword evidence="3" id="KW-1185">Reference proteome</keyword>
<reference evidence="2 3" key="1">
    <citation type="journal article" date="2018" name="J. Allergy Clin. Immunol.">
        <title>High-quality assembly of Dermatophagoides pteronyssinus genome and transcriptome reveals a wide range of novel allergens.</title>
        <authorList>
            <person name="Liu X.Y."/>
            <person name="Yang K.Y."/>
            <person name="Wang M.Q."/>
            <person name="Kwok J.S."/>
            <person name="Zeng X."/>
            <person name="Yang Z."/>
            <person name="Xiao X.J."/>
            <person name="Lau C.P."/>
            <person name="Li Y."/>
            <person name="Huang Z.M."/>
            <person name="Ba J.G."/>
            <person name="Yim A.K."/>
            <person name="Ouyang C.Y."/>
            <person name="Ngai S.M."/>
            <person name="Chan T.F."/>
            <person name="Leung E.L."/>
            <person name="Liu L."/>
            <person name="Liu Z.G."/>
            <person name="Tsui S.K."/>
        </authorList>
    </citation>
    <scope>NUCLEOTIDE SEQUENCE [LARGE SCALE GENOMIC DNA]</scope>
    <source>
        <strain evidence="2">Derp</strain>
    </source>
</reference>
<feature type="compositionally biased region" description="Low complexity" evidence="1">
    <location>
        <begin position="474"/>
        <end position="493"/>
    </location>
</feature>
<feature type="compositionally biased region" description="Basic and acidic residues" evidence="1">
    <location>
        <begin position="500"/>
        <end position="512"/>
    </location>
</feature>
<evidence type="ECO:0000313" key="2">
    <source>
        <dbReference type="EMBL" id="KAH9421860.1"/>
    </source>
</evidence>
<feature type="compositionally biased region" description="Low complexity" evidence="1">
    <location>
        <begin position="133"/>
        <end position="143"/>
    </location>
</feature>
<feature type="compositionally biased region" description="Basic residues" evidence="1">
    <location>
        <begin position="144"/>
        <end position="159"/>
    </location>
</feature>
<evidence type="ECO:0000256" key="1">
    <source>
        <dbReference type="SAM" id="MobiDB-lite"/>
    </source>
</evidence>
<comment type="caution">
    <text evidence="2">The sequence shown here is derived from an EMBL/GenBank/DDBJ whole genome shotgun (WGS) entry which is preliminary data.</text>
</comment>
<dbReference type="Proteomes" id="UP000887458">
    <property type="component" value="Unassembled WGS sequence"/>
</dbReference>
<evidence type="ECO:0000313" key="3">
    <source>
        <dbReference type="Proteomes" id="UP000887458"/>
    </source>
</evidence>
<feature type="region of interest" description="Disordered" evidence="1">
    <location>
        <begin position="133"/>
        <end position="159"/>
    </location>
</feature>
<organism evidence="2 3">
    <name type="scientific">Dermatophagoides pteronyssinus</name>
    <name type="common">European house dust mite</name>
    <dbReference type="NCBI Taxonomy" id="6956"/>
    <lineage>
        <taxon>Eukaryota</taxon>
        <taxon>Metazoa</taxon>
        <taxon>Ecdysozoa</taxon>
        <taxon>Arthropoda</taxon>
        <taxon>Chelicerata</taxon>
        <taxon>Arachnida</taxon>
        <taxon>Acari</taxon>
        <taxon>Acariformes</taxon>
        <taxon>Sarcoptiformes</taxon>
        <taxon>Astigmata</taxon>
        <taxon>Psoroptidia</taxon>
        <taxon>Analgoidea</taxon>
        <taxon>Pyroglyphidae</taxon>
        <taxon>Dermatophagoidinae</taxon>
        <taxon>Dermatophagoides</taxon>
    </lineage>
</organism>
<gene>
    <name evidence="2" type="ORF">DERP_002150</name>
</gene>
<feature type="compositionally biased region" description="Polar residues" evidence="1">
    <location>
        <begin position="76"/>
        <end position="92"/>
    </location>
</feature>
<reference evidence="2 3" key="2">
    <citation type="journal article" date="2022" name="Mol. Biol. Evol.">
        <title>Comparative Genomics Reveals Insights into the Divergent Evolution of Astigmatic Mites and Household Pest Adaptations.</title>
        <authorList>
            <person name="Xiong Q."/>
            <person name="Wan A.T."/>
            <person name="Liu X."/>
            <person name="Fung C.S."/>
            <person name="Xiao X."/>
            <person name="Malainual N."/>
            <person name="Hou J."/>
            <person name="Wang L."/>
            <person name="Wang M."/>
            <person name="Yang K.Y."/>
            <person name="Cui Y."/>
            <person name="Leung E.L."/>
            <person name="Nong W."/>
            <person name="Shin S.K."/>
            <person name="Au S.W."/>
            <person name="Jeong K.Y."/>
            <person name="Chew F.T."/>
            <person name="Hui J.H."/>
            <person name="Leung T.F."/>
            <person name="Tungtrongchitr A."/>
            <person name="Zhong N."/>
            <person name="Liu Z."/>
            <person name="Tsui S.K."/>
        </authorList>
    </citation>
    <scope>NUCLEOTIDE SEQUENCE [LARGE SCALE GENOMIC DNA]</scope>
    <source>
        <strain evidence="2">Derp</strain>
    </source>
</reference>
<feature type="region of interest" description="Disordered" evidence="1">
    <location>
        <begin position="330"/>
        <end position="356"/>
    </location>
</feature>